<accession>A0A974SRV3</accession>
<evidence type="ECO:0000313" key="4">
    <source>
        <dbReference type="EMBL" id="QRJ65173.1"/>
    </source>
</evidence>
<evidence type="ECO:0000256" key="1">
    <source>
        <dbReference type="SAM" id="Phobius"/>
    </source>
</evidence>
<keyword evidence="4" id="KW-0540">Nuclease</keyword>
<dbReference type="InterPro" id="IPR013498">
    <property type="entry name" value="Topo_IA_Znf"/>
</dbReference>
<dbReference type="InterPro" id="IPR011335">
    <property type="entry name" value="Restrct_endonuc-II-like"/>
</dbReference>
<dbReference type="GO" id="GO:0003916">
    <property type="term" value="F:DNA topoisomerase activity"/>
    <property type="evidence" value="ECO:0007669"/>
    <property type="project" value="InterPro"/>
</dbReference>
<evidence type="ECO:0000313" key="5">
    <source>
        <dbReference type="Proteomes" id="UP000663444"/>
    </source>
</evidence>
<dbReference type="AlphaFoldDB" id="A0A974SRV3"/>
<keyword evidence="4" id="KW-0255">Endonuclease</keyword>
<proteinExistence type="predicted"/>
<dbReference type="GO" id="GO:0006265">
    <property type="term" value="P:DNA topological change"/>
    <property type="evidence" value="ECO:0007669"/>
    <property type="project" value="InterPro"/>
</dbReference>
<keyword evidence="4" id="KW-0378">Hydrolase</keyword>
<name>A0A974SRV3_9RHOO</name>
<dbReference type="GO" id="GO:0009307">
    <property type="term" value="P:DNA restriction-modification system"/>
    <property type="evidence" value="ECO:0007669"/>
    <property type="project" value="InterPro"/>
</dbReference>
<feature type="domain" description="DNA topoisomerase type IA zn finger" evidence="2">
    <location>
        <begin position="242"/>
        <end position="279"/>
    </location>
</feature>
<protein>
    <submittedName>
        <fullName evidence="4">Restriction endonuclease</fullName>
    </submittedName>
</protein>
<feature type="transmembrane region" description="Helical" evidence="1">
    <location>
        <begin position="21"/>
        <end position="39"/>
    </location>
</feature>
<evidence type="ECO:0000259" key="2">
    <source>
        <dbReference type="Pfam" id="PF01396"/>
    </source>
</evidence>
<dbReference type="SUPFAM" id="SSF57783">
    <property type="entry name" value="Zinc beta-ribbon"/>
    <property type="match status" value="1"/>
</dbReference>
<dbReference type="PANTHER" id="PTHR30015:SF7">
    <property type="entry name" value="TYPE IV METHYL-DIRECTED RESTRICTION ENZYME ECOKMRR"/>
    <property type="match status" value="1"/>
</dbReference>
<dbReference type="InterPro" id="IPR011856">
    <property type="entry name" value="tRNA_endonuc-like_dom_sf"/>
</dbReference>
<dbReference type="GO" id="GO:0003677">
    <property type="term" value="F:DNA binding"/>
    <property type="evidence" value="ECO:0007669"/>
    <property type="project" value="InterPro"/>
</dbReference>
<dbReference type="PANTHER" id="PTHR30015">
    <property type="entry name" value="MRR RESTRICTION SYSTEM PROTEIN"/>
    <property type="match status" value="1"/>
</dbReference>
<dbReference type="EMBL" id="CP064781">
    <property type="protein sequence ID" value="QRJ65173.1"/>
    <property type="molecule type" value="Genomic_DNA"/>
</dbReference>
<dbReference type="Gene3D" id="3.40.1350.10">
    <property type="match status" value="1"/>
</dbReference>
<evidence type="ECO:0000259" key="3">
    <source>
        <dbReference type="Pfam" id="PF04471"/>
    </source>
</evidence>
<dbReference type="KEGG" id="ares:IWH25_07520"/>
<keyword evidence="1" id="KW-0472">Membrane</keyword>
<keyword evidence="5" id="KW-1185">Reference proteome</keyword>
<dbReference type="RefSeq" id="WP_203388697.1">
    <property type="nucleotide sequence ID" value="NZ_CP064781.1"/>
</dbReference>
<feature type="domain" description="Restriction endonuclease type IV Mrr" evidence="3">
    <location>
        <begin position="112"/>
        <end position="222"/>
    </location>
</feature>
<dbReference type="Pfam" id="PF01396">
    <property type="entry name" value="Zn_ribbon_Top1"/>
    <property type="match status" value="1"/>
</dbReference>
<feature type="transmembrane region" description="Helical" evidence="1">
    <location>
        <begin position="66"/>
        <end position="91"/>
    </location>
</feature>
<keyword evidence="1" id="KW-1133">Transmembrane helix</keyword>
<dbReference type="Gene3D" id="3.30.65.10">
    <property type="entry name" value="Bacterial Topoisomerase I, domain 1"/>
    <property type="match status" value="1"/>
</dbReference>
<dbReference type="SUPFAM" id="SSF52980">
    <property type="entry name" value="Restriction endonuclease-like"/>
    <property type="match status" value="1"/>
</dbReference>
<gene>
    <name evidence="4" type="ORF">IWH25_07520</name>
</gene>
<dbReference type="Proteomes" id="UP000663444">
    <property type="component" value="Chromosome"/>
</dbReference>
<dbReference type="GO" id="GO:0005694">
    <property type="term" value="C:chromosome"/>
    <property type="evidence" value="ECO:0007669"/>
    <property type="project" value="InterPro"/>
</dbReference>
<dbReference type="InterPro" id="IPR007560">
    <property type="entry name" value="Restrct_endonuc_IV_Mrr"/>
</dbReference>
<dbReference type="InterPro" id="IPR052906">
    <property type="entry name" value="Type_IV_Methyl-Rstrct_Enzyme"/>
</dbReference>
<reference evidence="4" key="1">
    <citation type="submission" date="2020-11" db="EMBL/GenBank/DDBJ databases">
        <title>Azospira restricta DSM 18626 genome sequence.</title>
        <authorList>
            <person name="Moe W.M."/>
        </authorList>
    </citation>
    <scope>NUCLEOTIDE SEQUENCE</scope>
    <source>
        <strain evidence="4">DSM 18626</strain>
    </source>
</reference>
<dbReference type="GO" id="GO:0015666">
    <property type="term" value="F:restriction endodeoxyribonuclease activity"/>
    <property type="evidence" value="ECO:0007669"/>
    <property type="project" value="TreeGrafter"/>
</dbReference>
<organism evidence="4 5">
    <name type="scientific">Azospira restricta</name>
    <dbReference type="NCBI Taxonomy" id="404405"/>
    <lineage>
        <taxon>Bacteria</taxon>
        <taxon>Pseudomonadati</taxon>
        <taxon>Pseudomonadota</taxon>
        <taxon>Betaproteobacteria</taxon>
        <taxon>Rhodocyclales</taxon>
        <taxon>Rhodocyclaceae</taxon>
        <taxon>Azospira</taxon>
    </lineage>
</organism>
<keyword evidence="1" id="KW-0812">Transmembrane</keyword>
<dbReference type="Pfam" id="PF04471">
    <property type="entry name" value="Mrr_cat"/>
    <property type="match status" value="1"/>
</dbReference>
<sequence>MARKKSSALDDLMEIGMKLPWQASLVLALIAYLGFHYLATMPPRPVVIADPKQMGPAMGPMVFRQVAITAGMFLQYLVPAALLIGAAVSALKRRRHSALHLAVASSPSRNALEQMSWREFEGFVGEVFRRKGFEVVERGGNAPDGGVDIELFAGKDKYLVQCKQWKVTKVGVATVRELYGVMAAEGAVGGFVVASGEFTEEAKRFAEGRSIELVPTDSLLRLVWQTGGALPTASAAPTGDPACPKCGSQMVMRTARKGENAGAAFWGCPQYPACRGTRNVA</sequence>